<dbReference type="AlphaFoldDB" id="A0A7L1XNT9"/>
<comment type="caution">
    <text evidence="2">The sequence shown here is derived from an EMBL/GenBank/DDBJ whole genome shotgun (WGS) entry which is preliminary data.</text>
</comment>
<evidence type="ECO:0000256" key="1">
    <source>
        <dbReference type="SAM" id="MobiDB-lite"/>
    </source>
</evidence>
<keyword evidence="3" id="KW-1185">Reference proteome</keyword>
<dbReference type="PANTHER" id="PTHR21580:SF28">
    <property type="entry name" value="BOREALIN N-TERMINAL DOMAIN-CONTAINING PROTEIN-RELATED"/>
    <property type="match status" value="1"/>
</dbReference>
<dbReference type="GO" id="GO:0005856">
    <property type="term" value="C:cytoskeleton"/>
    <property type="evidence" value="ECO:0007669"/>
    <property type="project" value="TreeGrafter"/>
</dbReference>
<feature type="non-terminal residue" evidence="2">
    <location>
        <position position="200"/>
    </location>
</feature>
<evidence type="ECO:0000313" key="2">
    <source>
        <dbReference type="EMBL" id="NXP10699.1"/>
    </source>
</evidence>
<accession>A0A7L1XNT9</accession>
<organism evidence="2 3">
    <name type="scientific">Thinocorus orbignyianus</name>
    <dbReference type="NCBI Taxonomy" id="161742"/>
    <lineage>
        <taxon>Eukaryota</taxon>
        <taxon>Metazoa</taxon>
        <taxon>Chordata</taxon>
        <taxon>Craniata</taxon>
        <taxon>Vertebrata</taxon>
        <taxon>Euteleostomi</taxon>
        <taxon>Archelosauria</taxon>
        <taxon>Archosauria</taxon>
        <taxon>Dinosauria</taxon>
        <taxon>Saurischia</taxon>
        <taxon>Theropoda</taxon>
        <taxon>Coelurosauria</taxon>
        <taxon>Aves</taxon>
        <taxon>Neognathae</taxon>
        <taxon>Neoaves</taxon>
        <taxon>Aequornithes</taxon>
        <taxon>Ciconiiformes</taxon>
        <taxon>Thinocoridae</taxon>
        <taxon>Thinocorus</taxon>
    </lineage>
</organism>
<gene>
    <name evidence="2" type="primary">Odf3_1</name>
    <name evidence="2" type="ORF">THIORB_R08053</name>
</gene>
<sequence length="200" mass="21681">LDGPWVGSWRPHRPRGPVMAQFTSPGPKYGILGTTGHLAHNPTKTKAPAYSIPQAKLPLISSCSPGPQYSVHATITRTGKYVSPAHNICGLPKIKVEVTPGPSDYDTKKADRHVFKRSPEQAMAFRHKEDQNQTPGPGTYTLPRLVGPNTVYTTASPCHSMVGKKKHGGFAEDLAKTPGPASVTRVELDLYKTRAPSYTM</sequence>
<dbReference type="Proteomes" id="UP000565698">
    <property type="component" value="Unassembled WGS sequence"/>
</dbReference>
<dbReference type="PANTHER" id="PTHR21580">
    <property type="entry name" value="SHIPPO-1-RELATED"/>
    <property type="match status" value="1"/>
</dbReference>
<dbReference type="OrthoDB" id="429991at2759"/>
<feature type="region of interest" description="Disordered" evidence="1">
    <location>
        <begin position="1"/>
        <end position="20"/>
    </location>
</feature>
<name>A0A7L1XNT9_9AVES</name>
<dbReference type="Pfam" id="PF07004">
    <property type="entry name" value="SHIPPO-rpt"/>
    <property type="match status" value="2"/>
</dbReference>
<feature type="non-terminal residue" evidence="2">
    <location>
        <position position="1"/>
    </location>
</feature>
<dbReference type="EMBL" id="VXBW01005382">
    <property type="protein sequence ID" value="NXP10699.1"/>
    <property type="molecule type" value="Genomic_DNA"/>
</dbReference>
<protein>
    <submittedName>
        <fullName evidence="2">ODF3A protein</fullName>
    </submittedName>
</protein>
<dbReference type="InterPro" id="IPR010736">
    <property type="entry name" value="SHIPPO-rpt"/>
</dbReference>
<reference evidence="2 3" key="1">
    <citation type="submission" date="2019-09" db="EMBL/GenBank/DDBJ databases">
        <title>Bird 10,000 Genomes (B10K) Project - Family phase.</title>
        <authorList>
            <person name="Zhang G."/>
        </authorList>
    </citation>
    <scope>NUCLEOTIDE SEQUENCE [LARGE SCALE GENOMIC DNA]</scope>
    <source>
        <strain evidence="2">B10K-DU-002-47</strain>
        <tissue evidence="2">Muscle</tissue>
    </source>
</reference>
<proteinExistence type="predicted"/>
<evidence type="ECO:0000313" key="3">
    <source>
        <dbReference type="Proteomes" id="UP000565698"/>
    </source>
</evidence>
<dbReference type="InterPro" id="IPR051291">
    <property type="entry name" value="CIMAP"/>
</dbReference>